<dbReference type="Gene3D" id="3.40.630.30">
    <property type="match status" value="1"/>
</dbReference>
<keyword evidence="1 5" id="KW-0808">Transferase</keyword>
<evidence type="ECO:0000256" key="3">
    <source>
        <dbReference type="SAM" id="MobiDB-lite"/>
    </source>
</evidence>
<dbReference type="OrthoDB" id="11597at2157"/>
<dbReference type="Proteomes" id="UP000326865">
    <property type="component" value="Unassembled WGS sequence"/>
</dbReference>
<evidence type="ECO:0000256" key="1">
    <source>
        <dbReference type="ARBA" id="ARBA00022679"/>
    </source>
</evidence>
<reference evidence="8 9" key="1">
    <citation type="submission" date="2019-10" db="EMBL/GenBank/DDBJ databases">
        <title>Unraveling microbial dark matter from salterns through culturing: the case of the genus Halosegnis.</title>
        <authorList>
            <person name="Duran-Viseras A."/>
            <person name="Andrei A.-S."/>
            <person name="Vera-Gargallo B."/>
            <person name="Ghai R."/>
            <person name="Sanchez-Porro C."/>
            <person name="Ventosa A."/>
        </authorList>
    </citation>
    <scope>NUCLEOTIDE SEQUENCE [LARGE SCALE GENOMIC DNA]</scope>
    <source>
        <strain evidence="7 9">F17-44</strain>
        <strain evidence="5 10">F18-79</strain>
        <strain evidence="6 8">F19-13</strain>
    </source>
</reference>
<dbReference type="Pfam" id="PF00583">
    <property type="entry name" value="Acetyltransf_1"/>
    <property type="match status" value="1"/>
</dbReference>
<evidence type="ECO:0000313" key="6">
    <source>
        <dbReference type="EMBL" id="KAB7514485.1"/>
    </source>
</evidence>
<comment type="caution">
    <text evidence="5">The sequence shown here is derived from an EMBL/GenBank/DDBJ whole genome shotgun (WGS) entry which is preliminary data.</text>
</comment>
<dbReference type="InterPro" id="IPR016181">
    <property type="entry name" value="Acyl_CoA_acyltransferase"/>
</dbReference>
<keyword evidence="10" id="KW-1185">Reference proteome</keyword>
<evidence type="ECO:0000313" key="10">
    <source>
        <dbReference type="Proteomes" id="UP000326865"/>
    </source>
</evidence>
<evidence type="ECO:0000256" key="2">
    <source>
        <dbReference type="ARBA" id="ARBA00023315"/>
    </source>
</evidence>
<dbReference type="GO" id="GO:0016747">
    <property type="term" value="F:acyltransferase activity, transferring groups other than amino-acyl groups"/>
    <property type="evidence" value="ECO:0007669"/>
    <property type="project" value="InterPro"/>
</dbReference>
<accession>A0A5N5U1Y9</accession>
<feature type="region of interest" description="Disordered" evidence="3">
    <location>
        <begin position="146"/>
        <end position="165"/>
    </location>
</feature>
<gene>
    <name evidence="5" type="ORF">DM867_12465</name>
    <name evidence="7" type="ORF">DMP03_00200</name>
    <name evidence="6" type="ORF">DP108_11970</name>
</gene>
<evidence type="ECO:0000313" key="5">
    <source>
        <dbReference type="EMBL" id="KAB7512550.1"/>
    </source>
</evidence>
<dbReference type="RefSeq" id="WP_152118733.1">
    <property type="nucleotide sequence ID" value="NZ_QJOW01000001.1"/>
</dbReference>
<feature type="domain" description="N-acetyltransferase" evidence="4">
    <location>
        <begin position="2"/>
        <end position="165"/>
    </location>
</feature>
<dbReference type="PANTHER" id="PTHR43877">
    <property type="entry name" value="AMINOALKYLPHOSPHONATE N-ACETYLTRANSFERASE-RELATED-RELATED"/>
    <property type="match status" value="1"/>
</dbReference>
<evidence type="ECO:0000313" key="9">
    <source>
        <dbReference type="Proteomes" id="UP000326302"/>
    </source>
</evidence>
<sequence length="165" mass="18471">MPEIRPATPEDVDAIRDVADAAWWDTYPGTLTRDQIETAVDRLYDPEFLREVLGERDDLLFLVAEHEGEVVGFGSAQQTFADEVELFTLYVHPDHQRAGVGTALLEEVLDAARAQSVDRLRAGVLSGNRQARSFLEGHGFERTETVTTEVGDESQPEDLFERPVE</sequence>
<dbReference type="CDD" id="cd04301">
    <property type="entry name" value="NAT_SF"/>
    <property type="match status" value="1"/>
</dbReference>
<dbReference type="PANTHER" id="PTHR43877:SF1">
    <property type="entry name" value="ACETYLTRANSFERASE"/>
    <property type="match status" value="1"/>
</dbReference>
<dbReference type="PROSITE" id="PS51186">
    <property type="entry name" value="GNAT"/>
    <property type="match status" value="1"/>
</dbReference>
<evidence type="ECO:0000313" key="8">
    <source>
        <dbReference type="Proteomes" id="UP000326207"/>
    </source>
</evidence>
<dbReference type="InterPro" id="IPR050832">
    <property type="entry name" value="Bact_Acetyltransf"/>
</dbReference>
<dbReference type="Proteomes" id="UP000326302">
    <property type="component" value="Unassembled WGS sequence"/>
</dbReference>
<dbReference type="InterPro" id="IPR000182">
    <property type="entry name" value="GNAT_dom"/>
</dbReference>
<dbReference type="SUPFAM" id="SSF55729">
    <property type="entry name" value="Acyl-CoA N-acyltransferases (Nat)"/>
    <property type="match status" value="1"/>
</dbReference>
<dbReference type="Proteomes" id="UP000326207">
    <property type="component" value="Unassembled WGS sequence"/>
</dbReference>
<organism evidence="5 10">
    <name type="scientific">Halosegnis rubeus</name>
    <dbReference type="NCBI Taxonomy" id="2212850"/>
    <lineage>
        <taxon>Archaea</taxon>
        <taxon>Methanobacteriati</taxon>
        <taxon>Methanobacteriota</taxon>
        <taxon>Stenosarchaea group</taxon>
        <taxon>Halobacteria</taxon>
        <taxon>Halobacteriales</taxon>
        <taxon>Natronomonadaceae</taxon>
        <taxon>Halosegnis</taxon>
    </lineage>
</organism>
<accession>A0A5N5UGG5</accession>
<protein>
    <submittedName>
        <fullName evidence="5">GNAT family N-acetyltransferase</fullName>
    </submittedName>
</protein>
<dbReference type="EMBL" id="QKKZ01000008">
    <property type="protein sequence ID" value="KAB7512550.1"/>
    <property type="molecule type" value="Genomic_DNA"/>
</dbReference>
<dbReference type="AlphaFoldDB" id="A0A5N5U1Y9"/>
<dbReference type="EMBL" id="QMDY01000009">
    <property type="protein sequence ID" value="KAB7514485.1"/>
    <property type="molecule type" value="Genomic_DNA"/>
</dbReference>
<keyword evidence="2" id="KW-0012">Acyltransferase</keyword>
<evidence type="ECO:0000313" key="7">
    <source>
        <dbReference type="EMBL" id="KAB7517825.1"/>
    </source>
</evidence>
<dbReference type="EMBL" id="QJOW01000001">
    <property type="protein sequence ID" value="KAB7517825.1"/>
    <property type="molecule type" value="Genomic_DNA"/>
</dbReference>
<name>A0A5N5U1Y9_9EURY</name>
<evidence type="ECO:0000259" key="4">
    <source>
        <dbReference type="PROSITE" id="PS51186"/>
    </source>
</evidence>
<proteinExistence type="predicted"/>
<accession>A0A5N5U7B4</accession>